<feature type="compositionally biased region" description="Acidic residues" evidence="8">
    <location>
        <begin position="50"/>
        <end position="83"/>
    </location>
</feature>
<dbReference type="SMART" id="SM00235">
    <property type="entry name" value="ZnMc"/>
    <property type="match status" value="1"/>
</dbReference>
<protein>
    <recommendedName>
        <fullName evidence="7">Metalloendopeptidase</fullName>
        <ecNumber evidence="7">3.4.24.-</ecNumber>
    </recommendedName>
</protein>
<feature type="binding site" evidence="6">
    <location>
        <position position="234"/>
    </location>
    <ligand>
        <name>Zn(2+)</name>
        <dbReference type="ChEBI" id="CHEBI:29105"/>
        <note>catalytic</note>
    </ligand>
</feature>
<feature type="binding site" evidence="6">
    <location>
        <position position="240"/>
    </location>
    <ligand>
        <name>Zn(2+)</name>
        <dbReference type="ChEBI" id="CHEBI:29105"/>
        <note>catalytic</note>
    </ligand>
</feature>
<feature type="binding site" evidence="6">
    <location>
        <position position="230"/>
    </location>
    <ligand>
        <name>Zn(2+)</name>
        <dbReference type="ChEBI" id="CHEBI:29105"/>
        <note>catalytic</note>
    </ligand>
</feature>
<keyword evidence="5 6" id="KW-0482">Metalloprotease</keyword>
<evidence type="ECO:0000313" key="10">
    <source>
        <dbReference type="EMBL" id="KAG5669405.1"/>
    </source>
</evidence>
<feature type="region of interest" description="Disordered" evidence="8">
    <location>
        <begin position="49"/>
        <end position="93"/>
    </location>
</feature>
<proteinExistence type="predicted"/>
<evidence type="ECO:0000256" key="2">
    <source>
        <dbReference type="ARBA" id="ARBA00022723"/>
    </source>
</evidence>
<accession>A0A9J6BHV5</accession>
<evidence type="ECO:0000256" key="1">
    <source>
        <dbReference type="ARBA" id="ARBA00022670"/>
    </source>
</evidence>
<dbReference type="AlphaFoldDB" id="A0A9J6BHV5"/>
<dbReference type="Gene3D" id="3.40.390.10">
    <property type="entry name" value="Collagenase (Catalytic Domain)"/>
    <property type="match status" value="1"/>
</dbReference>
<dbReference type="Pfam" id="PF01400">
    <property type="entry name" value="Astacin"/>
    <property type="match status" value="1"/>
</dbReference>
<dbReference type="InterPro" id="IPR001506">
    <property type="entry name" value="Peptidase_M12A"/>
</dbReference>
<dbReference type="InterPro" id="IPR006026">
    <property type="entry name" value="Peptidase_Metallo"/>
</dbReference>
<dbReference type="PROSITE" id="PS51864">
    <property type="entry name" value="ASTACIN"/>
    <property type="match status" value="1"/>
</dbReference>
<dbReference type="EC" id="3.4.24.-" evidence="7"/>
<sequence>MLCRKILFKLIGRHEFYKLLKIFLLIAVVLIARCQAKSKYCVNSFCSNVSDEDDEDDEEEENESEGDEEEEETDEDESEEDEEAQKRLANKYRNGRLEPSQYEDFFDVELDDDFSSDEFNDENNDLRGGTGILDKSKRWTKKGTKIIVPYNLDTSSLANTQKSKIKAAMHEIESKTCIKFNLRNFEENYITFRSMPGKDCSSVVGMHGGQQFINLDKNSNCGKIKGTIMHEILHALGFHHMHTHSQRDRYITFYDKNIFNFFNNRNYFLNDAKKVSNFNTKYDFFSIMHYPPHLAGKRIIKPKKKYLSYEQFMGQRKELSEGDIERINNMYSCSDIGSAKRIKSSDVRPNPNRQIIKNQQEDRGIYFEKKEHTIFHQYTSNQNHGPLRKFPFNDENEEDEEEENSDEDESEEEKEESEEEEEEEETESDEE</sequence>
<dbReference type="PANTHER" id="PTHR10127">
    <property type="entry name" value="DISCOIDIN, CUB, EGF, LAMININ , AND ZINC METALLOPROTEASE DOMAIN CONTAINING"/>
    <property type="match status" value="1"/>
</dbReference>
<name>A0A9J6BHV5_POLVA</name>
<feature type="compositionally biased region" description="Acidic residues" evidence="8">
    <location>
        <begin position="394"/>
        <end position="431"/>
    </location>
</feature>
<keyword evidence="4 6" id="KW-0862">Zinc</keyword>
<comment type="cofactor">
    <cofactor evidence="6 7">
        <name>Zn(2+)</name>
        <dbReference type="ChEBI" id="CHEBI:29105"/>
    </cofactor>
    <text evidence="6 7">Binds 1 zinc ion per subunit.</text>
</comment>
<evidence type="ECO:0000256" key="8">
    <source>
        <dbReference type="SAM" id="MobiDB-lite"/>
    </source>
</evidence>
<feature type="region of interest" description="Disordered" evidence="8">
    <location>
        <begin position="339"/>
        <end position="363"/>
    </location>
</feature>
<keyword evidence="2 6" id="KW-0479">Metal-binding</keyword>
<evidence type="ECO:0000259" key="9">
    <source>
        <dbReference type="PROSITE" id="PS51864"/>
    </source>
</evidence>
<evidence type="ECO:0000256" key="7">
    <source>
        <dbReference type="RuleBase" id="RU361183"/>
    </source>
</evidence>
<gene>
    <name evidence="10" type="ORF">PVAND_017292</name>
</gene>
<dbReference type="Proteomes" id="UP001107558">
    <property type="component" value="Chromosome 4"/>
</dbReference>
<feature type="region of interest" description="Disordered" evidence="8">
    <location>
        <begin position="378"/>
        <end position="431"/>
    </location>
</feature>
<evidence type="ECO:0000256" key="5">
    <source>
        <dbReference type="ARBA" id="ARBA00023049"/>
    </source>
</evidence>
<dbReference type="PANTHER" id="PTHR10127:SF780">
    <property type="entry name" value="METALLOENDOPEPTIDASE"/>
    <property type="match status" value="1"/>
</dbReference>
<dbReference type="GO" id="GO:0006508">
    <property type="term" value="P:proteolysis"/>
    <property type="evidence" value="ECO:0007669"/>
    <property type="project" value="UniProtKB-KW"/>
</dbReference>
<evidence type="ECO:0000256" key="6">
    <source>
        <dbReference type="PROSITE-ProRule" id="PRU01211"/>
    </source>
</evidence>
<evidence type="ECO:0000313" key="11">
    <source>
        <dbReference type="Proteomes" id="UP001107558"/>
    </source>
</evidence>
<evidence type="ECO:0000256" key="4">
    <source>
        <dbReference type="ARBA" id="ARBA00022833"/>
    </source>
</evidence>
<keyword evidence="3 6" id="KW-0378">Hydrolase</keyword>
<dbReference type="GO" id="GO:0004222">
    <property type="term" value="F:metalloendopeptidase activity"/>
    <property type="evidence" value="ECO:0007669"/>
    <property type="project" value="UniProtKB-UniRule"/>
</dbReference>
<evidence type="ECO:0000256" key="3">
    <source>
        <dbReference type="ARBA" id="ARBA00022801"/>
    </source>
</evidence>
<dbReference type="OrthoDB" id="7784696at2759"/>
<keyword evidence="1 6" id="KW-0645">Protease</keyword>
<feature type="domain" description="Peptidase M12A" evidence="9">
    <location>
        <begin position="130"/>
        <end position="334"/>
    </location>
</feature>
<dbReference type="GO" id="GO:0008270">
    <property type="term" value="F:zinc ion binding"/>
    <property type="evidence" value="ECO:0007669"/>
    <property type="project" value="UniProtKB-UniRule"/>
</dbReference>
<keyword evidence="11" id="KW-1185">Reference proteome</keyword>
<comment type="caution">
    <text evidence="6">Lacks conserved residue(s) required for the propagation of feature annotation.</text>
</comment>
<dbReference type="InterPro" id="IPR024079">
    <property type="entry name" value="MetalloPept_cat_dom_sf"/>
</dbReference>
<comment type="caution">
    <text evidence="10">The sequence shown here is derived from an EMBL/GenBank/DDBJ whole genome shotgun (WGS) entry which is preliminary data.</text>
</comment>
<dbReference type="PRINTS" id="PR00480">
    <property type="entry name" value="ASTACIN"/>
</dbReference>
<feature type="active site" evidence="6">
    <location>
        <position position="231"/>
    </location>
</feature>
<organism evidence="10 11">
    <name type="scientific">Polypedilum vanderplanki</name>
    <name type="common">Sleeping chironomid midge</name>
    <dbReference type="NCBI Taxonomy" id="319348"/>
    <lineage>
        <taxon>Eukaryota</taxon>
        <taxon>Metazoa</taxon>
        <taxon>Ecdysozoa</taxon>
        <taxon>Arthropoda</taxon>
        <taxon>Hexapoda</taxon>
        <taxon>Insecta</taxon>
        <taxon>Pterygota</taxon>
        <taxon>Neoptera</taxon>
        <taxon>Endopterygota</taxon>
        <taxon>Diptera</taxon>
        <taxon>Nematocera</taxon>
        <taxon>Chironomoidea</taxon>
        <taxon>Chironomidae</taxon>
        <taxon>Chironominae</taxon>
        <taxon>Polypedilum</taxon>
        <taxon>Polypedilum</taxon>
    </lineage>
</organism>
<reference evidence="10" key="1">
    <citation type="submission" date="2021-03" db="EMBL/GenBank/DDBJ databases">
        <title>Chromosome level genome of the anhydrobiotic midge Polypedilum vanderplanki.</title>
        <authorList>
            <person name="Yoshida Y."/>
            <person name="Kikawada T."/>
            <person name="Gusev O."/>
        </authorList>
    </citation>
    <scope>NUCLEOTIDE SEQUENCE</scope>
    <source>
        <strain evidence="10">NIAS01</strain>
        <tissue evidence="10">Whole body or cell culture</tissue>
    </source>
</reference>
<dbReference type="SUPFAM" id="SSF55486">
    <property type="entry name" value="Metalloproteases ('zincins'), catalytic domain"/>
    <property type="match status" value="1"/>
</dbReference>
<dbReference type="EMBL" id="JADBJN010000004">
    <property type="protein sequence ID" value="KAG5669405.1"/>
    <property type="molecule type" value="Genomic_DNA"/>
</dbReference>